<dbReference type="PANTHER" id="PTHR13604">
    <property type="entry name" value="DC12-RELATED"/>
    <property type="match status" value="1"/>
</dbReference>
<sequence length="219" mass="24301">MCGRMANTLPHDAVANLFGAVPANTLPPLPDYNICPTQDVAVITWENGKRRYRPMRWGFLPVWYKAMNDGPLIINARSETVAEKPAFRGAIRETRCLVPVTGFYEWHRAGGKKVPHFFHRADGEPLVMAGVWRDWGEDGLSSFAVLTTEANALMAPIHNRIPVVIESEDWGMWLGEEGKGAATLMHAPAEEVLTYHRVSQAVNSNRAEGPDLIEPVEAS</sequence>
<dbReference type="InterPro" id="IPR003738">
    <property type="entry name" value="SRAP"/>
</dbReference>
<name>A0ABS6T0P1_9RHOB</name>
<keyword evidence="1" id="KW-0645">Protease</keyword>
<dbReference type="Pfam" id="PF02586">
    <property type="entry name" value="SRAP"/>
    <property type="match status" value="1"/>
</dbReference>
<evidence type="ECO:0000256" key="1">
    <source>
        <dbReference type="RuleBase" id="RU364100"/>
    </source>
</evidence>
<accession>A0ABS6T0P1</accession>
<reference evidence="2 3" key="1">
    <citation type="submission" date="2021-05" db="EMBL/GenBank/DDBJ databases">
        <title>Culturable bacteria isolated from Daya Bay.</title>
        <authorList>
            <person name="Zheng W."/>
            <person name="Yu S."/>
            <person name="Huang Y."/>
        </authorList>
    </citation>
    <scope>NUCLEOTIDE SEQUENCE [LARGE SCALE GENOMIC DNA]</scope>
    <source>
        <strain evidence="2 3">DP4N28-5</strain>
    </source>
</reference>
<comment type="similarity">
    <text evidence="1">Belongs to the SOS response-associated peptidase family.</text>
</comment>
<dbReference type="PANTHER" id="PTHR13604:SF0">
    <property type="entry name" value="ABASIC SITE PROCESSING PROTEIN HMCES"/>
    <property type="match status" value="1"/>
</dbReference>
<dbReference type="EC" id="3.4.-.-" evidence="1"/>
<dbReference type="EMBL" id="JAHUZE010000002">
    <property type="protein sequence ID" value="MBV7378792.1"/>
    <property type="molecule type" value="Genomic_DNA"/>
</dbReference>
<evidence type="ECO:0000313" key="2">
    <source>
        <dbReference type="EMBL" id="MBV7378792.1"/>
    </source>
</evidence>
<organism evidence="2 3">
    <name type="scientific">Maritimibacter dapengensis</name>
    <dbReference type="NCBI Taxonomy" id="2836868"/>
    <lineage>
        <taxon>Bacteria</taxon>
        <taxon>Pseudomonadati</taxon>
        <taxon>Pseudomonadota</taxon>
        <taxon>Alphaproteobacteria</taxon>
        <taxon>Rhodobacterales</taxon>
        <taxon>Roseobacteraceae</taxon>
        <taxon>Maritimibacter</taxon>
    </lineage>
</organism>
<comment type="caution">
    <text evidence="2">The sequence shown here is derived from an EMBL/GenBank/DDBJ whole genome shotgun (WGS) entry which is preliminary data.</text>
</comment>
<gene>
    <name evidence="2" type="ORF">KJP28_07615</name>
</gene>
<dbReference type="Proteomes" id="UP000756530">
    <property type="component" value="Unassembled WGS sequence"/>
</dbReference>
<keyword evidence="3" id="KW-1185">Reference proteome</keyword>
<proteinExistence type="inferred from homology"/>
<protein>
    <recommendedName>
        <fullName evidence="1">Abasic site processing protein</fullName>
        <ecNumber evidence="1">3.4.-.-</ecNumber>
    </recommendedName>
</protein>
<keyword evidence="1" id="KW-0378">Hydrolase</keyword>
<evidence type="ECO:0000313" key="3">
    <source>
        <dbReference type="Proteomes" id="UP000756530"/>
    </source>
</evidence>